<feature type="region of interest" description="Disordered" evidence="1">
    <location>
        <begin position="1395"/>
        <end position="1426"/>
    </location>
</feature>
<evidence type="ECO:0000259" key="2">
    <source>
        <dbReference type="Pfam" id="PF20499"/>
    </source>
</evidence>
<dbReference type="InterPro" id="IPR036397">
    <property type="entry name" value="RNaseH_sf"/>
</dbReference>
<accession>A0AAD6YD90</accession>
<feature type="compositionally biased region" description="Basic residues" evidence="1">
    <location>
        <begin position="17"/>
        <end position="28"/>
    </location>
</feature>
<evidence type="ECO:0000313" key="3">
    <source>
        <dbReference type="EMBL" id="KAJ7206804.1"/>
    </source>
</evidence>
<reference evidence="3" key="1">
    <citation type="submission" date="2023-03" db="EMBL/GenBank/DDBJ databases">
        <title>Massive genome expansion in bonnet fungi (Mycena s.s.) driven by repeated elements and novel gene families across ecological guilds.</title>
        <authorList>
            <consortium name="Lawrence Berkeley National Laboratory"/>
            <person name="Harder C.B."/>
            <person name="Miyauchi S."/>
            <person name="Viragh M."/>
            <person name="Kuo A."/>
            <person name="Thoen E."/>
            <person name="Andreopoulos B."/>
            <person name="Lu D."/>
            <person name="Skrede I."/>
            <person name="Drula E."/>
            <person name="Henrissat B."/>
            <person name="Morin E."/>
            <person name="Kohler A."/>
            <person name="Barry K."/>
            <person name="LaButti K."/>
            <person name="Morin E."/>
            <person name="Salamov A."/>
            <person name="Lipzen A."/>
            <person name="Mereny Z."/>
            <person name="Hegedus B."/>
            <person name="Baldrian P."/>
            <person name="Stursova M."/>
            <person name="Weitz H."/>
            <person name="Taylor A."/>
            <person name="Grigoriev I.V."/>
            <person name="Nagy L.G."/>
            <person name="Martin F."/>
            <person name="Kauserud H."/>
        </authorList>
    </citation>
    <scope>NUCLEOTIDE SEQUENCE</scope>
    <source>
        <strain evidence="3">9144</strain>
    </source>
</reference>
<feature type="compositionally biased region" description="Polar residues" evidence="1">
    <location>
        <begin position="55"/>
        <end position="68"/>
    </location>
</feature>
<dbReference type="CDD" id="cd06141">
    <property type="entry name" value="WRN_exo"/>
    <property type="match status" value="1"/>
</dbReference>
<feature type="region of interest" description="Disordered" evidence="1">
    <location>
        <begin position="199"/>
        <end position="221"/>
    </location>
</feature>
<name>A0AAD6YD90_9AGAR</name>
<gene>
    <name evidence="3" type="ORF">GGX14DRAFT_637030</name>
</gene>
<dbReference type="PANTHER" id="PTHR24401">
    <property type="entry name" value="SI:CH211-243P7.3-RELATED"/>
    <property type="match status" value="1"/>
</dbReference>
<dbReference type="SUPFAM" id="SSF53098">
    <property type="entry name" value="Ribonuclease H-like"/>
    <property type="match status" value="1"/>
</dbReference>
<dbReference type="PANTHER" id="PTHR24401:SF29">
    <property type="entry name" value="SI:CH211-243P7.3-RELATED"/>
    <property type="match status" value="1"/>
</dbReference>
<dbReference type="InterPro" id="IPR046616">
    <property type="entry name" value="DUF6729"/>
</dbReference>
<feature type="compositionally biased region" description="Acidic residues" evidence="1">
    <location>
        <begin position="902"/>
        <end position="911"/>
    </location>
</feature>
<feature type="region of interest" description="Disordered" evidence="1">
    <location>
        <begin position="872"/>
        <end position="933"/>
    </location>
</feature>
<feature type="compositionally biased region" description="Low complexity" evidence="1">
    <location>
        <begin position="140"/>
        <end position="154"/>
    </location>
</feature>
<protein>
    <recommendedName>
        <fullName evidence="2">DUF6729 domain-containing protein</fullName>
    </recommendedName>
</protein>
<dbReference type="GO" id="GO:0003676">
    <property type="term" value="F:nucleic acid binding"/>
    <property type="evidence" value="ECO:0007669"/>
    <property type="project" value="InterPro"/>
</dbReference>
<organism evidence="3 4">
    <name type="scientific">Mycena pura</name>
    <dbReference type="NCBI Taxonomy" id="153505"/>
    <lineage>
        <taxon>Eukaryota</taxon>
        <taxon>Fungi</taxon>
        <taxon>Dikarya</taxon>
        <taxon>Basidiomycota</taxon>
        <taxon>Agaricomycotina</taxon>
        <taxon>Agaricomycetes</taxon>
        <taxon>Agaricomycetidae</taxon>
        <taxon>Agaricales</taxon>
        <taxon>Marasmiineae</taxon>
        <taxon>Mycenaceae</taxon>
        <taxon>Mycena</taxon>
    </lineage>
</organism>
<dbReference type="Proteomes" id="UP001219525">
    <property type="component" value="Unassembled WGS sequence"/>
</dbReference>
<dbReference type="Gene3D" id="3.30.420.10">
    <property type="entry name" value="Ribonuclease H-like superfamily/Ribonuclease H"/>
    <property type="match status" value="1"/>
</dbReference>
<feature type="compositionally biased region" description="Pro residues" evidence="1">
    <location>
        <begin position="117"/>
        <end position="139"/>
    </location>
</feature>
<comment type="caution">
    <text evidence="3">The sequence shown here is derived from an EMBL/GenBank/DDBJ whole genome shotgun (WGS) entry which is preliminary data.</text>
</comment>
<dbReference type="Pfam" id="PF20499">
    <property type="entry name" value="DUF6729"/>
    <property type="match status" value="1"/>
</dbReference>
<keyword evidence="4" id="KW-1185">Reference proteome</keyword>
<feature type="domain" description="DUF6729" evidence="2">
    <location>
        <begin position="274"/>
        <end position="419"/>
    </location>
</feature>
<evidence type="ECO:0000313" key="4">
    <source>
        <dbReference type="Proteomes" id="UP001219525"/>
    </source>
</evidence>
<feature type="compositionally biased region" description="Low complexity" evidence="1">
    <location>
        <begin position="29"/>
        <end position="40"/>
    </location>
</feature>
<proteinExistence type="predicted"/>
<evidence type="ECO:0000256" key="1">
    <source>
        <dbReference type="SAM" id="MobiDB-lite"/>
    </source>
</evidence>
<feature type="compositionally biased region" description="Acidic residues" evidence="1">
    <location>
        <begin position="208"/>
        <end position="217"/>
    </location>
</feature>
<feature type="region of interest" description="Disordered" evidence="1">
    <location>
        <begin position="1"/>
        <end position="154"/>
    </location>
</feature>
<sequence length="1481" mass="162757">MTVGPVNGPANSPSGRGRPKGSKNKRRPVSPSSNDSTPTPDAQPTPHQKQHSSARSRNSVVSTLSQVLLQPLRRSPVPSSINAAQNVSGVSTGASRAPLATADIPPPSSSPTASLSTPPPLVAAPSHVPIPPAHHPPGPTTTLPTSAATPSARSTLERARQLLGSTGVPSTLHSTPSPSLDRHPLGVITGFDVQNECDPSSLVHDDGLGEEDDDPDSEEAKSAFPTWFSTRLKVIHEELKHDLHSAGRSRYYSAGTFWIHGKSLWFLLSKINIKPENLFVADFFLWDPLNLLATSFNLPCPTPGCHQHLTREGVVKRPRRVVDIDSCFWLIGYTYGCRGKDSCSKRFRSWDQRVLDRLPPRLASEFPAHLTWRSALSKQAFGVVRSCFQHGMGSSEVSDLFRMQQLRRYDEMRLQYLRMKLSEMCLTTSRNGEGDPTQYDAFPPFERRSSRGYHGFTPSGQGFRDLYDDFMESQRDVLNQHTAMRSARVCAIDHSHKLAKHVFKVDGVPIFTALLTVTNEKGEILICVFVATKSHSQFEDALQRLAKDLVVYGHNLPEVFYTDNMVDKAMLEKNFPSLTEAVVPVDKYSHLPLFSTPDFVCAPTVLDSETAINNAMRAILDDVPEGGQLVVGFDSEWNVDMTQYGRFGGRSPPAVVQIAYRDSVFILQVGEMLSRQRLPEQLVNLLRHAQVIKAGRQVNGDLGRLATAAGRLPGDFCGALDLASFAKQRFLIKKATVSLADLVAALLHQCLPKPASERISTNWGDDELSQAQLESAAPPVILLTDDNKKPAARGVISPNSTQASFSGVNVATTKTRTVLSIHEVLIPGAIIGINKDANQQKCTLADFGSTPFEILAHRSHVRIVLPPPAPLAISKLPTTEPTRTPTSEPEAPSEDSVSAFEGLDDGDDNDSDPITVSSAIPDEQSATVGASTLGPEVRNDLDYLTRIRSRVLKDIFHVFHMLYISRTHGLRLAFVHAFRDACLVPHPADKARIETYLTTKNLAWNDMLRYNPKWLWRHCRRTIPPPEVLYPLVHRLFMLYGPLKDAKTGLPLFNAAAWKIAKNILELIRNGHVSDVPGVILYYCIGFDKASGLPIYRCIRGTNMVEGGVHTHLLAKLPSRGASVRHMVACLLDFVLRHNLTVGHFNSTGKKYAGHDSIWLINQIQEIEITLGEHYNCNPAELSWVNGNLYRKSEQSVGIVKIPSSICSSVDIRPYHEGADAKQKQAYLAKMQGTRKPVLPVHTLAEKRLFTELMRTVDEFQKCNTSISTPATLLWNRHAETAENVYYKLEEQLTAYLNGAYKDSANIRLSCARVHEQTAALQKELDNPQRPNHIVNTQVGKLVPLRVASGFAEVDMPDVSAPPSAAPSAYEQQYATTNNVPIAVAHAIVQGSSKRAAAEAAKGQSAPKKPRKRLPNTSDEPGTLRGAVIEGAGQTALYTGKGLTSERAHGRGLQETWDHTSWKAHWANTIVIVVATTSGSS</sequence>
<feature type="compositionally biased region" description="Polar residues" evidence="1">
    <location>
        <begin position="77"/>
        <end position="94"/>
    </location>
</feature>
<feature type="compositionally biased region" description="Polar residues" evidence="1">
    <location>
        <begin position="914"/>
        <end position="930"/>
    </location>
</feature>
<feature type="compositionally biased region" description="Low complexity" evidence="1">
    <location>
        <begin position="877"/>
        <end position="890"/>
    </location>
</feature>
<dbReference type="InterPro" id="IPR012337">
    <property type="entry name" value="RNaseH-like_sf"/>
</dbReference>
<dbReference type="EMBL" id="JARJCW010000038">
    <property type="protein sequence ID" value="KAJ7206804.1"/>
    <property type="molecule type" value="Genomic_DNA"/>
</dbReference>